<dbReference type="RefSeq" id="WP_188970849.1">
    <property type="nucleotide sequence ID" value="NZ_BMKW01000011.1"/>
</dbReference>
<dbReference type="InterPro" id="IPR017026">
    <property type="entry name" value="ImuA"/>
</dbReference>
<comment type="caution">
    <text evidence="1">The sequence shown here is derived from an EMBL/GenBank/DDBJ whole genome shotgun (WGS) entry which is preliminary data.</text>
</comment>
<protein>
    <recommendedName>
        <fullName evidence="3">Protein ImuA</fullName>
    </recommendedName>
</protein>
<organism evidence="1 2">
    <name type="scientific">Neoroseomonas lacus</name>
    <dbReference type="NCBI Taxonomy" id="287609"/>
    <lineage>
        <taxon>Bacteria</taxon>
        <taxon>Pseudomonadati</taxon>
        <taxon>Pseudomonadota</taxon>
        <taxon>Alphaproteobacteria</taxon>
        <taxon>Acetobacterales</taxon>
        <taxon>Acetobacteraceae</taxon>
        <taxon>Neoroseomonas</taxon>
    </lineage>
</organism>
<dbReference type="Gene3D" id="3.40.50.300">
    <property type="entry name" value="P-loop containing nucleotide triphosphate hydrolases"/>
    <property type="match status" value="1"/>
</dbReference>
<dbReference type="SUPFAM" id="SSF52540">
    <property type="entry name" value="P-loop containing nucleoside triphosphate hydrolases"/>
    <property type="match status" value="1"/>
</dbReference>
<evidence type="ECO:0000313" key="2">
    <source>
        <dbReference type="Proteomes" id="UP000661507"/>
    </source>
</evidence>
<dbReference type="EMBL" id="BMKW01000011">
    <property type="protein sequence ID" value="GGJ31991.1"/>
    <property type="molecule type" value="Genomic_DNA"/>
</dbReference>
<dbReference type="InterPro" id="IPR027417">
    <property type="entry name" value="P-loop_NTPase"/>
</dbReference>
<reference evidence="1" key="1">
    <citation type="journal article" date="2014" name="Int. J. Syst. Evol. Microbiol.">
        <title>Complete genome sequence of Corynebacterium casei LMG S-19264T (=DSM 44701T), isolated from a smear-ripened cheese.</title>
        <authorList>
            <consortium name="US DOE Joint Genome Institute (JGI-PGF)"/>
            <person name="Walter F."/>
            <person name="Albersmeier A."/>
            <person name="Kalinowski J."/>
            <person name="Ruckert C."/>
        </authorList>
    </citation>
    <scope>NUCLEOTIDE SEQUENCE</scope>
    <source>
        <strain evidence="1">CGMCC 1.3617</strain>
    </source>
</reference>
<keyword evidence="2" id="KW-1185">Reference proteome</keyword>
<proteinExistence type="predicted"/>
<reference evidence="1" key="2">
    <citation type="submission" date="2020-09" db="EMBL/GenBank/DDBJ databases">
        <authorList>
            <person name="Sun Q."/>
            <person name="Zhou Y."/>
        </authorList>
    </citation>
    <scope>NUCLEOTIDE SEQUENCE</scope>
    <source>
        <strain evidence="1">CGMCC 1.3617</strain>
    </source>
</reference>
<dbReference type="PIRSF" id="PIRSF034285">
    <property type="entry name" value="UCP034285"/>
    <property type="match status" value="1"/>
</dbReference>
<dbReference type="Proteomes" id="UP000661507">
    <property type="component" value="Unassembled WGS sequence"/>
</dbReference>
<sequence length="247" mass="25768">MSTPPTQAPLDRPALISALRARIARMERAGASEALAARGENAIPLAAAIDAGLPWGGLPRAALHEILAAEPGAAAGFAALVLARAGGTVLWIAPEPDAWPPGLARFGLSPAQLVLVRAPRRQDALWAMEETLRCSAVGAALLVADELDLTAARRLQLAAEAGGVLGLLLRPDEDSAAPTAALTRWRIGAIASDSQSAHELGDPAWSLDLLRCRGGRGGAWRATWHEGQANLVTEDGARRNAPARRRA</sequence>
<name>A0A917NWJ5_9PROT</name>
<gene>
    <name evidence="1" type="ORF">GCM10011320_44360</name>
</gene>
<evidence type="ECO:0000313" key="1">
    <source>
        <dbReference type="EMBL" id="GGJ31991.1"/>
    </source>
</evidence>
<dbReference type="AlphaFoldDB" id="A0A917NWJ5"/>
<evidence type="ECO:0008006" key="3">
    <source>
        <dbReference type="Google" id="ProtNLM"/>
    </source>
</evidence>
<accession>A0A917NWJ5</accession>